<evidence type="ECO:0000256" key="1">
    <source>
        <dbReference type="SAM" id="MobiDB-lite"/>
    </source>
</evidence>
<dbReference type="Proteomes" id="UP001197093">
    <property type="component" value="Unassembled WGS sequence"/>
</dbReference>
<feature type="compositionally biased region" description="Basic and acidic residues" evidence="1">
    <location>
        <begin position="149"/>
        <end position="166"/>
    </location>
</feature>
<name>A0AAD4ESM4_9PEZI</name>
<feature type="region of interest" description="Disordered" evidence="1">
    <location>
        <begin position="28"/>
        <end position="48"/>
    </location>
</feature>
<proteinExistence type="predicted"/>
<sequence length="166" mass="17910">MLVPKRTGLGLRASLRATRCLSTTVVRPWATPTSRPPAADTRSGNPVDDIDLVFDYPTEGQSSHQKQRLEASGLDLHSALPHHPKPGMQGQNIPGAKMGKEMGYTDNSTMYRYIGLGALGLGGLYMMMRRQSSGPAPKPASIAEPGDLVGHKSADKNMERMLGRGR</sequence>
<dbReference type="AlphaFoldDB" id="A0AAD4ESM4"/>
<dbReference type="EMBL" id="JAHCVI010000004">
    <property type="protein sequence ID" value="KAG7286843.1"/>
    <property type="molecule type" value="Genomic_DNA"/>
</dbReference>
<feature type="region of interest" description="Disordered" evidence="1">
    <location>
        <begin position="131"/>
        <end position="166"/>
    </location>
</feature>
<accession>A0AAD4ESM4</accession>
<organism evidence="2 3">
    <name type="scientific">Staphylotrichum longicolle</name>
    <dbReference type="NCBI Taxonomy" id="669026"/>
    <lineage>
        <taxon>Eukaryota</taxon>
        <taxon>Fungi</taxon>
        <taxon>Dikarya</taxon>
        <taxon>Ascomycota</taxon>
        <taxon>Pezizomycotina</taxon>
        <taxon>Sordariomycetes</taxon>
        <taxon>Sordariomycetidae</taxon>
        <taxon>Sordariales</taxon>
        <taxon>Chaetomiaceae</taxon>
        <taxon>Staphylotrichum</taxon>
    </lineage>
</organism>
<comment type="caution">
    <text evidence="2">The sequence shown here is derived from an EMBL/GenBank/DDBJ whole genome shotgun (WGS) entry which is preliminary data.</text>
</comment>
<evidence type="ECO:0000313" key="2">
    <source>
        <dbReference type="EMBL" id="KAG7286843.1"/>
    </source>
</evidence>
<keyword evidence="3" id="KW-1185">Reference proteome</keyword>
<reference evidence="2" key="1">
    <citation type="submission" date="2023-02" db="EMBL/GenBank/DDBJ databases">
        <authorList>
            <person name="Palmer J.M."/>
        </authorList>
    </citation>
    <scope>NUCLEOTIDE SEQUENCE</scope>
    <source>
        <strain evidence="2">FW57</strain>
    </source>
</reference>
<gene>
    <name evidence="2" type="ORF">NEMBOFW57_009160</name>
</gene>
<evidence type="ECO:0000313" key="3">
    <source>
        <dbReference type="Proteomes" id="UP001197093"/>
    </source>
</evidence>
<protein>
    <submittedName>
        <fullName evidence="2">Uncharacterized protein</fullName>
    </submittedName>
</protein>